<name>A0ABZ1CGL5_9PROT</name>
<reference evidence="8 9" key="1">
    <citation type="submission" date="2023-12" db="EMBL/GenBank/DDBJ databases">
        <title>Thiobacillus sedimentum sp. nov., a chemolithoautotrophic sulfur-oxidizing bacterium isolated from freshwater sediment.</title>
        <authorList>
            <person name="Luo J."/>
            <person name="Dai C."/>
        </authorList>
    </citation>
    <scope>NUCLEOTIDE SEQUENCE [LARGE SCALE GENOMIC DNA]</scope>
    <source>
        <strain evidence="8 9">SCUT-2</strain>
    </source>
</reference>
<dbReference type="Pfam" id="PF03743">
    <property type="entry name" value="TrbI"/>
    <property type="match status" value="1"/>
</dbReference>
<dbReference type="Gene3D" id="2.40.128.260">
    <property type="entry name" value="Type IV secretion system, VirB10/TraB/TrbI"/>
    <property type="match status" value="1"/>
</dbReference>
<keyword evidence="4 7" id="KW-1133">Transmembrane helix</keyword>
<dbReference type="Proteomes" id="UP001334732">
    <property type="component" value="Chromosome"/>
</dbReference>
<sequence length="390" mass="41231">MTDEARNEERPAEAERPPEEMRLRAGRPPVTRLSRKVLLGVGAAAAIGVGGALLFALKPQHHTSGTELFNTNNRNTPDGLANLPRDYTGLPKPVPQLGPPLPGDLGKPILNAGAPAPGMPMPGPSPEEQRLAQEMEAARTSHLFATTNVAAGSVTPSPTAGQPTPTSANASSDLTSQDHKLAFLNGNIDRRTTSPDRVQPLASPYVLQAGAVIPASLITGLRSDLPGQVTAQVTEDVYDSPTGKILLIPQGSRLVGQYDAQIAFGQSRALLVWNRLIMPNGRSIVLERQPGADTEGYAGLEDEVDNHWGMLFKAALLSTVLSVGTEVGMSGNNNGSLAEAIQQGMSQSINQTGQQVVSRSLNIQPTITIRPGFPVRVMVTHDLVLEPYGA</sequence>
<evidence type="ECO:0000256" key="5">
    <source>
        <dbReference type="ARBA" id="ARBA00023136"/>
    </source>
</evidence>
<evidence type="ECO:0000256" key="7">
    <source>
        <dbReference type="SAM" id="Phobius"/>
    </source>
</evidence>
<feature type="region of interest" description="Disordered" evidence="6">
    <location>
        <begin position="1"/>
        <end position="27"/>
    </location>
</feature>
<keyword evidence="5 7" id="KW-0472">Membrane</keyword>
<evidence type="ECO:0000256" key="3">
    <source>
        <dbReference type="ARBA" id="ARBA00022692"/>
    </source>
</evidence>
<evidence type="ECO:0000256" key="4">
    <source>
        <dbReference type="ARBA" id="ARBA00022989"/>
    </source>
</evidence>
<keyword evidence="9" id="KW-1185">Reference proteome</keyword>
<protein>
    <submittedName>
        <fullName evidence="8">TrbI/VirB10 family protein</fullName>
    </submittedName>
</protein>
<dbReference type="InterPro" id="IPR005498">
    <property type="entry name" value="T4SS_VirB10/TraB/TrbI"/>
</dbReference>
<feature type="compositionally biased region" description="Basic and acidic residues" evidence="6">
    <location>
        <begin position="1"/>
        <end position="23"/>
    </location>
</feature>
<evidence type="ECO:0000256" key="1">
    <source>
        <dbReference type="ARBA" id="ARBA00004167"/>
    </source>
</evidence>
<dbReference type="RefSeq" id="WP_324778783.1">
    <property type="nucleotide sequence ID" value="NZ_CP141769.1"/>
</dbReference>
<gene>
    <name evidence="8" type="ORF">VA613_09175</name>
</gene>
<evidence type="ECO:0000256" key="2">
    <source>
        <dbReference type="ARBA" id="ARBA00010265"/>
    </source>
</evidence>
<proteinExistence type="inferred from homology"/>
<evidence type="ECO:0000256" key="6">
    <source>
        <dbReference type="SAM" id="MobiDB-lite"/>
    </source>
</evidence>
<organism evidence="8 9">
    <name type="scientific">Thiobacillus sedimenti</name>
    <dbReference type="NCBI Taxonomy" id="3110231"/>
    <lineage>
        <taxon>Bacteria</taxon>
        <taxon>Pseudomonadati</taxon>
        <taxon>Pseudomonadota</taxon>
        <taxon>Betaproteobacteria</taxon>
        <taxon>Nitrosomonadales</taxon>
        <taxon>Thiobacillaceae</taxon>
        <taxon>Thiobacillus</taxon>
    </lineage>
</organism>
<evidence type="ECO:0000313" key="9">
    <source>
        <dbReference type="Proteomes" id="UP001334732"/>
    </source>
</evidence>
<evidence type="ECO:0000313" key="8">
    <source>
        <dbReference type="EMBL" id="WRS38183.1"/>
    </source>
</evidence>
<keyword evidence="3 7" id="KW-0812">Transmembrane</keyword>
<dbReference type="CDD" id="cd16429">
    <property type="entry name" value="VirB10"/>
    <property type="match status" value="1"/>
</dbReference>
<comment type="subcellular location">
    <subcellularLocation>
        <location evidence="1">Membrane</location>
        <topology evidence="1">Single-pass membrane protein</topology>
    </subcellularLocation>
</comment>
<comment type="similarity">
    <text evidence="2">Belongs to the TrbI/VirB10 family.</text>
</comment>
<dbReference type="InterPro" id="IPR042217">
    <property type="entry name" value="T4SS_VirB10/TrbI"/>
</dbReference>
<dbReference type="EMBL" id="CP141769">
    <property type="protein sequence ID" value="WRS38183.1"/>
    <property type="molecule type" value="Genomic_DNA"/>
</dbReference>
<accession>A0ABZ1CGL5</accession>
<feature type="region of interest" description="Disordered" evidence="6">
    <location>
        <begin position="151"/>
        <end position="174"/>
    </location>
</feature>
<feature type="transmembrane region" description="Helical" evidence="7">
    <location>
        <begin position="37"/>
        <end position="57"/>
    </location>
</feature>
<feature type="region of interest" description="Disordered" evidence="6">
    <location>
        <begin position="111"/>
        <end position="135"/>
    </location>
</feature>